<protein>
    <submittedName>
        <fullName evidence="2">Uncharacterized membrane protein HdeD (DUF308 family)</fullName>
    </submittedName>
</protein>
<feature type="transmembrane region" description="Helical" evidence="1">
    <location>
        <begin position="68"/>
        <end position="87"/>
    </location>
</feature>
<comment type="caution">
    <text evidence="2">The sequence shown here is derived from an EMBL/GenBank/DDBJ whole genome shotgun (WGS) entry which is preliminary data.</text>
</comment>
<organism evidence="2 3">
    <name type="scientific">Crossiella equi</name>
    <dbReference type="NCBI Taxonomy" id="130796"/>
    <lineage>
        <taxon>Bacteria</taxon>
        <taxon>Bacillati</taxon>
        <taxon>Actinomycetota</taxon>
        <taxon>Actinomycetes</taxon>
        <taxon>Pseudonocardiales</taxon>
        <taxon>Pseudonocardiaceae</taxon>
        <taxon>Crossiella</taxon>
    </lineage>
</organism>
<dbReference type="PANTHER" id="PTHR34989">
    <property type="entry name" value="PROTEIN HDED"/>
    <property type="match status" value="1"/>
</dbReference>
<feature type="transmembrane region" description="Helical" evidence="1">
    <location>
        <begin position="150"/>
        <end position="172"/>
    </location>
</feature>
<keyword evidence="1" id="KW-1133">Transmembrane helix</keyword>
<evidence type="ECO:0000313" key="2">
    <source>
        <dbReference type="EMBL" id="MBP2475838.1"/>
    </source>
</evidence>
<feature type="transmembrane region" description="Helical" evidence="1">
    <location>
        <begin position="125"/>
        <end position="144"/>
    </location>
</feature>
<dbReference type="EMBL" id="JAGIOO010000001">
    <property type="protein sequence ID" value="MBP2475838.1"/>
    <property type="molecule type" value="Genomic_DNA"/>
</dbReference>
<dbReference type="InterPro" id="IPR052712">
    <property type="entry name" value="Acid_resist_chaperone_HdeD"/>
</dbReference>
<name>A0ABS5AGY1_9PSEU</name>
<feature type="transmembrane region" description="Helical" evidence="1">
    <location>
        <begin position="93"/>
        <end position="113"/>
    </location>
</feature>
<proteinExistence type="predicted"/>
<dbReference type="InterPro" id="IPR005325">
    <property type="entry name" value="DUF308_memb"/>
</dbReference>
<feature type="transmembrane region" description="Helical" evidence="1">
    <location>
        <begin position="35"/>
        <end position="56"/>
    </location>
</feature>
<keyword evidence="1" id="KW-0812">Transmembrane</keyword>
<dbReference type="PANTHER" id="PTHR34989:SF1">
    <property type="entry name" value="PROTEIN HDED"/>
    <property type="match status" value="1"/>
</dbReference>
<sequence>MGELLLRRWWLVVVRGVAAILFGVLGLVWPGLTLLALVFLFAFYTLLDGVVAVAGAVAHREAAGADRWLVGLLGAAGVVTGLVALMWPDITALVLLFLIAAWAVVTGVLEIVSGWQLRKVITGELLLFVSGALSVVLGLLLFAFPGQGALALVVTIAAFAILWGIVLVMLGVRLRKLGRELAVTQDTNPR</sequence>
<feature type="transmembrane region" description="Helical" evidence="1">
    <location>
        <begin position="9"/>
        <end position="29"/>
    </location>
</feature>
<evidence type="ECO:0000256" key="1">
    <source>
        <dbReference type="SAM" id="Phobius"/>
    </source>
</evidence>
<evidence type="ECO:0000313" key="3">
    <source>
        <dbReference type="Proteomes" id="UP001519363"/>
    </source>
</evidence>
<reference evidence="2 3" key="1">
    <citation type="submission" date="2021-03" db="EMBL/GenBank/DDBJ databases">
        <title>Sequencing the genomes of 1000 actinobacteria strains.</title>
        <authorList>
            <person name="Klenk H.-P."/>
        </authorList>
    </citation>
    <scope>NUCLEOTIDE SEQUENCE [LARGE SCALE GENOMIC DNA]</scope>
    <source>
        <strain evidence="2 3">DSM 44580</strain>
    </source>
</reference>
<dbReference type="Proteomes" id="UP001519363">
    <property type="component" value="Unassembled WGS sequence"/>
</dbReference>
<keyword evidence="3" id="KW-1185">Reference proteome</keyword>
<gene>
    <name evidence="2" type="ORF">JOF53_004710</name>
</gene>
<dbReference type="Pfam" id="PF03729">
    <property type="entry name" value="DUF308"/>
    <property type="match status" value="2"/>
</dbReference>
<keyword evidence="1" id="KW-0472">Membrane</keyword>
<accession>A0ABS5AGY1</accession>
<dbReference type="RefSeq" id="WP_086785459.1">
    <property type="nucleotide sequence ID" value="NZ_JAGIOO010000001.1"/>
</dbReference>